<dbReference type="SUPFAM" id="SSF90096">
    <property type="entry name" value="Subunits of heterodimeric actin filament capping protein Capz"/>
    <property type="match status" value="1"/>
</dbReference>
<dbReference type="Pfam" id="PF01267">
    <property type="entry name" value="F-actin_cap_A"/>
    <property type="match status" value="1"/>
</dbReference>
<dbReference type="GO" id="GO:0008290">
    <property type="term" value="C:F-actin capping protein complex"/>
    <property type="evidence" value="ECO:0007669"/>
    <property type="project" value="UniProtKB-UniRule"/>
</dbReference>
<comment type="function">
    <text evidence="3">F-actin-capping proteins bind in a Ca(2+)-independent manner to the fast growing ends of actin filaments (barbed end) thereby blocking the exchange of subunits at these ends. Unlike other capping proteins (such as gelsolin and severin), these proteins do not sever actin filaments.</text>
</comment>
<dbReference type="PANTHER" id="PTHR10653">
    <property type="entry name" value="F-ACTIN-CAPPING PROTEIN SUBUNIT ALPHA"/>
    <property type="match status" value="1"/>
</dbReference>
<comment type="similarity">
    <text evidence="3">Belongs to the F-actin-capping protein alpha subunit family.</text>
</comment>
<protein>
    <recommendedName>
        <fullName evidence="3">F-actin-capping protein subunit alpha</fullName>
    </recommendedName>
</protein>
<dbReference type="RefSeq" id="XP_028861938.1">
    <property type="nucleotide sequence ID" value="XM_029005339.1"/>
</dbReference>
<dbReference type="InterPro" id="IPR002189">
    <property type="entry name" value="CapZ_alpha"/>
</dbReference>
<dbReference type="InterPro" id="IPR042489">
    <property type="entry name" value="CapZ_alpha_1"/>
</dbReference>
<dbReference type="GO" id="GO:0030863">
    <property type="term" value="C:cortical cytoskeleton"/>
    <property type="evidence" value="ECO:0007669"/>
    <property type="project" value="TreeGrafter"/>
</dbReference>
<dbReference type="Proteomes" id="UP000219813">
    <property type="component" value="Chromosome 10"/>
</dbReference>
<dbReference type="Gene3D" id="3.90.1150.210">
    <property type="entry name" value="F-actin capping protein, beta subunit"/>
    <property type="match status" value="1"/>
</dbReference>
<dbReference type="GO" id="GO:0051016">
    <property type="term" value="P:barbed-end actin filament capping"/>
    <property type="evidence" value="ECO:0007669"/>
    <property type="project" value="UniProtKB-UniRule"/>
</dbReference>
<dbReference type="AlphaFoldDB" id="A0A1D3RHH1"/>
<keyword evidence="1 3" id="KW-0117">Actin capping</keyword>
<dbReference type="OMA" id="VACIEDH"/>
<dbReference type="GeneID" id="39869160"/>
<reference evidence="4 5" key="1">
    <citation type="submission" date="2016-06" db="EMBL/GenBank/DDBJ databases">
        <authorList>
            <consortium name="Pathogen Informatics"/>
        </authorList>
    </citation>
    <scope>NUCLEOTIDE SEQUENCE [LARGE SCALE GENOMIC DNA]</scope>
</reference>
<dbReference type="GO" id="GO:0030036">
    <property type="term" value="P:actin cytoskeleton organization"/>
    <property type="evidence" value="ECO:0007669"/>
    <property type="project" value="TreeGrafter"/>
</dbReference>
<dbReference type="OrthoDB" id="340550at2759"/>
<dbReference type="VEuPathDB" id="PlasmoDB:PmUG01_10016000"/>
<dbReference type="GO" id="GO:0051015">
    <property type="term" value="F:actin filament binding"/>
    <property type="evidence" value="ECO:0007669"/>
    <property type="project" value="TreeGrafter"/>
</dbReference>
<dbReference type="InterPro" id="IPR042276">
    <property type="entry name" value="CapZ_alpha/beta_2"/>
</dbReference>
<evidence type="ECO:0000256" key="3">
    <source>
        <dbReference type="RuleBase" id="RU365077"/>
    </source>
</evidence>
<dbReference type="InterPro" id="IPR037282">
    <property type="entry name" value="CapZ_alpha/beta"/>
</dbReference>
<name>A0A1D3RHH1_PLAMA</name>
<evidence type="ECO:0000256" key="2">
    <source>
        <dbReference type="ARBA" id="ARBA00023203"/>
    </source>
</evidence>
<keyword evidence="2 3" id="KW-0009">Actin-binding</keyword>
<dbReference type="KEGG" id="pmal:PMUG01_10016000"/>
<evidence type="ECO:0000256" key="1">
    <source>
        <dbReference type="ARBA" id="ARBA00022467"/>
    </source>
</evidence>
<keyword evidence="5" id="KW-1185">Reference proteome</keyword>
<accession>A0A1D3RHH1</accession>
<evidence type="ECO:0000313" key="5">
    <source>
        <dbReference type="Proteomes" id="UP000219813"/>
    </source>
</evidence>
<proteinExistence type="inferred from homology"/>
<dbReference type="Gene3D" id="3.30.1140.60">
    <property type="entry name" value="F-actin capping protein, alpha subunit"/>
    <property type="match status" value="1"/>
</dbReference>
<organism evidence="4 5">
    <name type="scientific">Plasmodium malariae</name>
    <dbReference type="NCBI Taxonomy" id="5858"/>
    <lineage>
        <taxon>Eukaryota</taxon>
        <taxon>Sar</taxon>
        <taxon>Alveolata</taxon>
        <taxon>Apicomplexa</taxon>
        <taxon>Aconoidasida</taxon>
        <taxon>Haemosporida</taxon>
        <taxon>Plasmodiidae</taxon>
        <taxon>Plasmodium</taxon>
        <taxon>Plasmodium (Plasmodium)</taxon>
    </lineage>
</organism>
<comment type="subunit">
    <text evidence="3">Heterodimer of an alpha and a beta subunit.</text>
</comment>
<dbReference type="PANTHER" id="PTHR10653:SF0">
    <property type="entry name" value="F-ACTIN-CAPPING PROTEIN SUBUNIT ALPHA"/>
    <property type="match status" value="1"/>
</dbReference>
<gene>
    <name evidence="4" type="primary">CPalpha</name>
    <name evidence="4" type="ORF">PMUG01_10016000</name>
</gene>
<dbReference type="EMBL" id="LT594631">
    <property type="protein sequence ID" value="SCN44621.1"/>
    <property type="molecule type" value="Genomic_DNA"/>
</dbReference>
<sequence length="307" mass="35684">MGSIINEKKNFIRHVLLNSPPGKINDLVSDIKTLFGSSATIQNSIEDAISNYNEKNFVLIPLEDNEYVIICEQSKINNSYVHPKLKILATVNHLKRKVTGTTELKELNYPQELESYRELCSVKLEKYLQAHYSKWNEKQTINYPSVNLKCKNGLSSKCSSSVYASKRGDRFNLFFIICRDRYYLKNFHASSWRSSWEVNFLLTDDQVLLRGNIDVALTYFEDANINFKTTKKFEKTVLVNKDVEQFSSTILSAISEFENSTLYDLNNFFININKELIKSTRKIIPLNGDKFNWMETYQDIPMQIKLT</sequence>
<evidence type="ECO:0000313" key="4">
    <source>
        <dbReference type="EMBL" id="SCN44621.1"/>
    </source>
</evidence>